<evidence type="ECO:0000313" key="3">
    <source>
        <dbReference type="EMBL" id="PHH64733.1"/>
    </source>
</evidence>
<accession>A0A2C5YAT7</accession>
<dbReference type="InterPro" id="IPR002347">
    <property type="entry name" value="SDR_fam"/>
</dbReference>
<dbReference type="PRINTS" id="PR00080">
    <property type="entry name" value="SDRFAMILY"/>
</dbReference>
<evidence type="ECO:0000256" key="1">
    <source>
        <dbReference type="ARBA" id="ARBA00006484"/>
    </source>
</evidence>
<dbReference type="Pfam" id="PF13561">
    <property type="entry name" value="adh_short_C2"/>
    <property type="match status" value="1"/>
</dbReference>
<keyword evidence="4" id="KW-1185">Reference proteome</keyword>
<dbReference type="InterPro" id="IPR036291">
    <property type="entry name" value="NAD(P)-bd_dom_sf"/>
</dbReference>
<dbReference type="STRING" id="1399860.A0A2C5YAT7"/>
<dbReference type="Proteomes" id="UP000226192">
    <property type="component" value="Unassembled WGS sequence"/>
</dbReference>
<dbReference type="CDD" id="cd05233">
    <property type="entry name" value="SDR_c"/>
    <property type="match status" value="1"/>
</dbReference>
<sequence>MAPLLQGSAFISGGSSGIGKAAAFAFAEHGVQKLAIAGRNQKKLDITAKELKDKFPQLEVLALSIDVAKEEEVKAGFSKLKAAFGRLDIAVNNAGITGRPAPTHETSEEEYMDVINVNLMGIYRCQKQEIILMLEQEDLGPRRGRGVILNIASIMSYVSTQPPFGCPAYCTAKHGMLGLTKSDAVTYAEKNIRINALCPGFVDTPLLIDEVRTAVIPLTPMRRMATPEEIADSIVILSSSMNSFAQGSGWIVDGGYTAI</sequence>
<dbReference type="PRINTS" id="PR00081">
    <property type="entry name" value="GDHRDH"/>
</dbReference>
<reference evidence="3 4" key="1">
    <citation type="submission" date="2017-06" db="EMBL/GenBank/DDBJ databases">
        <title>Ant-infecting Ophiocordyceps genomes reveal a high diversity of potential behavioral manipulation genes and a possible major role for enterotoxins.</title>
        <authorList>
            <person name="De Bekker C."/>
            <person name="Evans H.C."/>
            <person name="Brachmann A."/>
            <person name="Hughes D.P."/>
        </authorList>
    </citation>
    <scope>NUCLEOTIDE SEQUENCE [LARGE SCALE GENOMIC DNA]</scope>
    <source>
        <strain evidence="3 4">Map64</strain>
    </source>
</reference>
<protein>
    <submittedName>
        <fullName evidence="3">Uncharacterized protein</fullName>
    </submittedName>
</protein>
<dbReference type="EMBL" id="NJET01000026">
    <property type="protein sequence ID" value="PHH64733.1"/>
    <property type="molecule type" value="Genomic_DNA"/>
</dbReference>
<dbReference type="AlphaFoldDB" id="A0A2C5YAT7"/>
<gene>
    <name evidence="3" type="ORF">CDD81_3995</name>
</gene>
<proteinExistence type="inferred from homology"/>
<name>A0A2C5YAT7_9HYPO</name>
<dbReference type="SUPFAM" id="SSF51735">
    <property type="entry name" value="NAD(P)-binding Rossmann-fold domains"/>
    <property type="match status" value="1"/>
</dbReference>
<dbReference type="OrthoDB" id="5840532at2759"/>
<keyword evidence="2" id="KW-0521">NADP</keyword>
<dbReference type="GO" id="GO:0016616">
    <property type="term" value="F:oxidoreductase activity, acting on the CH-OH group of donors, NAD or NADP as acceptor"/>
    <property type="evidence" value="ECO:0007669"/>
    <property type="project" value="TreeGrafter"/>
</dbReference>
<comment type="similarity">
    <text evidence="1">Belongs to the short-chain dehydrogenases/reductases (SDR) family.</text>
</comment>
<dbReference type="PANTHER" id="PTHR42760">
    <property type="entry name" value="SHORT-CHAIN DEHYDROGENASES/REDUCTASES FAMILY MEMBER"/>
    <property type="match status" value="1"/>
</dbReference>
<dbReference type="FunFam" id="3.40.50.720:FF:000084">
    <property type="entry name" value="Short-chain dehydrogenase reductase"/>
    <property type="match status" value="1"/>
</dbReference>
<comment type="caution">
    <text evidence="3">The sequence shown here is derived from an EMBL/GenBank/DDBJ whole genome shotgun (WGS) entry which is preliminary data.</text>
</comment>
<evidence type="ECO:0000313" key="4">
    <source>
        <dbReference type="Proteomes" id="UP000226192"/>
    </source>
</evidence>
<organism evidence="3 4">
    <name type="scientific">Ophiocordyceps australis</name>
    <dbReference type="NCBI Taxonomy" id="1399860"/>
    <lineage>
        <taxon>Eukaryota</taxon>
        <taxon>Fungi</taxon>
        <taxon>Dikarya</taxon>
        <taxon>Ascomycota</taxon>
        <taxon>Pezizomycotina</taxon>
        <taxon>Sordariomycetes</taxon>
        <taxon>Hypocreomycetidae</taxon>
        <taxon>Hypocreales</taxon>
        <taxon>Ophiocordycipitaceae</taxon>
        <taxon>Ophiocordyceps</taxon>
    </lineage>
</organism>
<dbReference type="Gene3D" id="3.40.50.720">
    <property type="entry name" value="NAD(P)-binding Rossmann-like Domain"/>
    <property type="match status" value="1"/>
</dbReference>
<evidence type="ECO:0000256" key="2">
    <source>
        <dbReference type="ARBA" id="ARBA00022857"/>
    </source>
</evidence>